<protein>
    <submittedName>
        <fullName evidence="1">Uncharacterized protein</fullName>
    </submittedName>
</protein>
<dbReference type="AlphaFoldDB" id="A0AAN6PW37"/>
<sequence length="184" mass="20013">MCTPSHLDPTAMEAPEQSLDLAAAASSVRHPRKPQNFPAGRRCATHTTGPRHLEICTADHAESACWLGRKRGNCPVAPMRSRRVVVAEKVVAKGSENTRPGFHLNTDKRDTVGRAVKLGLSVCKGDFPARSGFSVELWSLICRNIQARGPLHRKTRASDGSRVFAAHAPIRPPVNHSISRPASF</sequence>
<evidence type="ECO:0000313" key="2">
    <source>
        <dbReference type="Proteomes" id="UP001305647"/>
    </source>
</evidence>
<name>A0AAN6PW37_9PEZI</name>
<gene>
    <name evidence="1" type="ORF">N658DRAFT_203656</name>
</gene>
<keyword evidence="2" id="KW-1185">Reference proteome</keyword>
<reference evidence="1" key="1">
    <citation type="journal article" date="2023" name="Mol. Phylogenet. Evol.">
        <title>Genome-scale phylogeny and comparative genomics of the fungal order Sordariales.</title>
        <authorList>
            <person name="Hensen N."/>
            <person name="Bonometti L."/>
            <person name="Westerberg I."/>
            <person name="Brannstrom I.O."/>
            <person name="Guillou S."/>
            <person name="Cros-Aarteil S."/>
            <person name="Calhoun S."/>
            <person name="Haridas S."/>
            <person name="Kuo A."/>
            <person name="Mondo S."/>
            <person name="Pangilinan J."/>
            <person name="Riley R."/>
            <person name="LaButti K."/>
            <person name="Andreopoulos B."/>
            <person name="Lipzen A."/>
            <person name="Chen C."/>
            <person name="Yan M."/>
            <person name="Daum C."/>
            <person name="Ng V."/>
            <person name="Clum A."/>
            <person name="Steindorff A."/>
            <person name="Ohm R.A."/>
            <person name="Martin F."/>
            <person name="Silar P."/>
            <person name="Natvig D.O."/>
            <person name="Lalanne C."/>
            <person name="Gautier V."/>
            <person name="Ament-Velasquez S.L."/>
            <person name="Kruys A."/>
            <person name="Hutchinson M.I."/>
            <person name="Powell A.J."/>
            <person name="Barry K."/>
            <person name="Miller A.N."/>
            <person name="Grigoriev I.V."/>
            <person name="Debuchy R."/>
            <person name="Gladieux P."/>
            <person name="Hiltunen Thoren M."/>
            <person name="Johannesson H."/>
        </authorList>
    </citation>
    <scope>NUCLEOTIDE SEQUENCE</scope>
    <source>
        <strain evidence="1">CBS 757.83</strain>
    </source>
</reference>
<dbReference type="Proteomes" id="UP001305647">
    <property type="component" value="Unassembled WGS sequence"/>
</dbReference>
<reference evidence="1" key="2">
    <citation type="submission" date="2023-05" db="EMBL/GenBank/DDBJ databases">
        <authorList>
            <consortium name="Lawrence Berkeley National Laboratory"/>
            <person name="Steindorff A."/>
            <person name="Hensen N."/>
            <person name="Bonometti L."/>
            <person name="Westerberg I."/>
            <person name="Brannstrom I.O."/>
            <person name="Guillou S."/>
            <person name="Cros-Aarteil S."/>
            <person name="Calhoun S."/>
            <person name="Haridas S."/>
            <person name="Kuo A."/>
            <person name="Mondo S."/>
            <person name="Pangilinan J."/>
            <person name="Riley R."/>
            <person name="Labutti K."/>
            <person name="Andreopoulos B."/>
            <person name="Lipzen A."/>
            <person name="Chen C."/>
            <person name="Yanf M."/>
            <person name="Daum C."/>
            <person name="Ng V."/>
            <person name="Clum A."/>
            <person name="Ohm R."/>
            <person name="Martin F."/>
            <person name="Silar P."/>
            <person name="Natvig D."/>
            <person name="Lalanne C."/>
            <person name="Gautier V."/>
            <person name="Ament-Velasquez S.L."/>
            <person name="Kruys A."/>
            <person name="Hutchinson M.I."/>
            <person name="Powell A.J."/>
            <person name="Barry K."/>
            <person name="Miller A.N."/>
            <person name="Grigoriev I.V."/>
            <person name="Debuchy R."/>
            <person name="Gladieux P."/>
            <person name="Thoren M.H."/>
            <person name="Johannesson H."/>
        </authorList>
    </citation>
    <scope>NUCLEOTIDE SEQUENCE</scope>
    <source>
        <strain evidence="1">CBS 757.83</strain>
    </source>
</reference>
<proteinExistence type="predicted"/>
<comment type="caution">
    <text evidence="1">The sequence shown here is derived from an EMBL/GenBank/DDBJ whole genome shotgun (WGS) entry which is preliminary data.</text>
</comment>
<dbReference type="EMBL" id="MU863653">
    <property type="protein sequence ID" value="KAK4099047.1"/>
    <property type="molecule type" value="Genomic_DNA"/>
</dbReference>
<accession>A0AAN6PW37</accession>
<organism evidence="1 2">
    <name type="scientific">Parathielavia hyrcaniae</name>
    <dbReference type="NCBI Taxonomy" id="113614"/>
    <lineage>
        <taxon>Eukaryota</taxon>
        <taxon>Fungi</taxon>
        <taxon>Dikarya</taxon>
        <taxon>Ascomycota</taxon>
        <taxon>Pezizomycotina</taxon>
        <taxon>Sordariomycetes</taxon>
        <taxon>Sordariomycetidae</taxon>
        <taxon>Sordariales</taxon>
        <taxon>Chaetomiaceae</taxon>
        <taxon>Parathielavia</taxon>
    </lineage>
</organism>
<evidence type="ECO:0000313" key="1">
    <source>
        <dbReference type="EMBL" id="KAK4099047.1"/>
    </source>
</evidence>